<keyword evidence="1" id="KW-0812">Transmembrane</keyword>
<evidence type="ECO:0000313" key="2">
    <source>
        <dbReference type="EMBL" id="GAH25325.1"/>
    </source>
</evidence>
<dbReference type="AlphaFoldDB" id="X1EYB7"/>
<keyword evidence="1" id="KW-0472">Membrane</keyword>
<sequence>MKLVRLILAIILPLVLILAVCPAVQADDDKAEVDLKVEVVPPPPPPPPAVGVGPPPVYYIRTNLLGIEERYRISSQGKILETIEAVSEDGMLPISIPKGTIALDKDGRRLKSLGVLVDETPPPPPEDTHIIGLAYDFGPDGATFAPPIELLIHYDPKELPENVSSIFVAYYDEQQGWMQLEPISGFVAAVGIVTAEVSHFTTFAIIAAVAPPPPPVPAAFSVSNLTVQPPELEPGEAVTITVSVATTGGSEGSYSMVLRINGAAEATKEVTIHAGFSEEVTFTISRDIAGTYSVDVDGLTGSFTVKEKPVVPVVPKPVNWPLIGGIIAAVVIAGLVVFFLVRRRTGQ</sequence>
<dbReference type="Gene3D" id="2.60.40.10">
    <property type="entry name" value="Immunoglobulins"/>
    <property type="match status" value="1"/>
</dbReference>
<comment type="caution">
    <text evidence="2">The sequence shown here is derived from an EMBL/GenBank/DDBJ whole genome shotgun (WGS) entry which is preliminary data.</text>
</comment>
<reference evidence="2" key="1">
    <citation type="journal article" date="2014" name="Front. Microbiol.">
        <title>High frequency of phylogenetically diverse reductive dehalogenase-homologous genes in deep subseafloor sedimentary metagenomes.</title>
        <authorList>
            <person name="Kawai M."/>
            <person name="Futagami T."/>
            <person name="Toyoda A."/>
            <person name="Takaki Y."/>
            <person name="Nishi S."/>
            <person name="Hori S."/>
            <person name="Arai W."/>
            <person name="Tsubouchi T."/>
            <person name="Morono Y."/>
            <person name="Uchiyama I."/>
            <person name="Ito T."/>
            <person name="Fujiyama A."/>
            <person name="Inagaki F."/>
            <person name="Takami H."/>
        </authorList>
    </citation>
    <scope>NUCLEOTIDE SEQUENCE</scope>
    <source>
        <strain evidence="2">Expedition CK06-06</strain>
    </source>
</reference>
<dbReference type="EMBL" id="BARU01000816">
    <property type="protein sequence ID" value="GAH25325.1"/>
    <property type="molecule type" value="Genomic_DNA"/>
</dbReference>
<dbReference type="InterPro" id="IPR013783">
    <property type="entry name" value="Ig-like_fold"/>
</dbReference>
<evidence type="ECO:0008006" key="3">
    <source>
        <dbReference type="Google" id="ProtNLM"/>
    </source>
</evidence>
<organism evidence="2">
    <name type="scientific">marine sediment metagenome</name>
    <dbReference type="NCBI Taxonomy" id="412755"/>
    <lineage>
        <taxon>unclassified sequences</taxon>
        <taxon>metagenomes</taxon>
        <taxon>ecological metagenomes</taxon>
    </lineage>
</organism>
<protein>
    <recommendedName>
        <fullName evidence="3">CARDB domain-containing protein</fullName>
    </recommendedName>
</protein>
<gene>
    <name evidence="2" type="ORF">S03H2_02444</name>
</gene>
<evidence type="ECO:0000256" key="1">
    <source>
        <dbReference type="SAM" id="Phobius"/>
    </source>
</evidence>
<accession>X1EYB7</accession>
<feature type="transmembrane region" description="Helical" evidence="1">
    <location>
        <begin position="320"/>
        <end position="341"/>
    </location>
</feature>
<proteinExistence type="predicted"/>
<keyword evidence="1" id="KW-1133">Transmembrane helix</keyword>
<name>X1EYB7_9ZZZZ</name>